<dbReference type="InterPro" id="IPR011701">
    <property type="entry name" value="MFS"/>
</dbReference>
<feature type="transmembrane region" description="Helical" evidence="5">
    <location>
        <begin position="253"/>
        <end position="278"/>
    </location>
</feature>
<feature type="transmembrane region" description="Helical" evidence="5">
    <location>
        <begin position="183"/>
        <end position="203"/>
    </location>
</feature>
<evidence type="ECO:0000256" key="4">
    <source>
        <dbReference type="ARBA" id="ARBA00023136"/>
    </source>
</evidence>
<dbReference type="Pfam" id="PF07690">
    <property type="entry name" value="MFS_1"/>
    <property type="match status" value="1"/>
</dbReference>
<reference evidence="8" key="1">
    <citation type="journal article" date="2019" name="Int. J. Syst. Evol. Microbiol.">
        <title>The Global Catalogue of Microorganisms (GCM) 10K type strain sequencing project: providing services to taxonomists for standard genome sequencing and annotation.</title>
        <authorList>
            <consortium name="The Broad Institute Genomics Platform"/>
            <consortium name="The Broad Institute Genome Sequencing Center for Infectious Disease"/>
            <person name="Wu L."/>
            <person name="Ma J."/>
        </authorList>
    </citation>
    <scope>NUCLEOTIDE SEQUENCE [LARGE SCALE GENOMIC DNA]</scope>
    <source>
        <strain evidence="8">KCTC 42644</strain>
    </source>
</reference>
<feature type="transmembrane region" description="Helical" evidence="5">
    <location>
        <begin position="328"/>
        <end position="346"/>
    </location>
</feature>
<dbReference type="SUPFAM" id="SSF103473">
    <property type="entry name" value="MFS general substrate transporter"/>
    <property type="match status" value="1"/>
</dbReference>
<evidence type="ECO:0000256" key="3">
    <source>
        <dbReference type="ARBA" id="ARBA00022989"/>
    </source>
</evidence>
<feature type="transmembrane region" description="Helical" evidence="5">
    <location>
        <begin position="352"/>
        <end position="375"/>
    </location>
</feature>
<feature type="transmembrane region" description="Helical" evidence="5">
    <location>
        <begin position="151"/>
        <end position="171"/>
    </location>
</feature>
<dbReference type="InterPro" id="IPR005829">
    <property type="entry name" value="Sugar_transporter_CS"/>
</dbReference>
<dbReference type="RefSeq" id="WP_380860903.1">
    <property type="nucleotide sequence ID" value="NZ_JBHRXV010000009.1"/>
</dbReference>
<feature type="transmembrane region" description="Helical" evidence="5">
    <location>
        <begin position="119"/>
        <end position="139"/>
    </location>
</feature>
<proteinExistence type="predicted"/>
<dbReference type="PROSITE" id="PS50850">
    <property type="entry name" value="MFS"/>
    <property type="match status" value="1"/>
</dbReference>
<sequence>MAGGTPQVSSSPIDKLLDAAPIGAFQIRVAALCCLIAMLDGFDTQAVAFVAPVIGREWGIAPDRFGLIFSAGLLGIMVGQLVLGPLADRYGRRPVIIGCTALFGVLSLATAAVDNWMMLLVLRFLTGIGLGGATPNLITLTCEVAPPRSRATMITAMFAGFPLGAAIGAYISSMLIPAYGWQSVFILGGAMPLALLLVVVIWLPESPQFLYGKGKHGPVLDKMLDAMVGPNRAPLAAAPAAAAGIAPKAGYGALFAGGLAGITVPLWIAYFCSLLMIYFLMSWLPTVARESGLPLDTAIISAVFLNVGGAIGGIALGRVADKFGAFRTLAAGYAIAGLSLAAIGFTSSDATLLMAFAFIAGLFTIGGQTAMNAAASGIYPAEVRATGLGAAFAVGRTGSIIGPWVGGLLLASNWELSAIFTAVAMPAALTVVIAILLSRRLAR</sequence>
<comment type="subcellular location">
    <subcellularLocation>
        <location evidence="1">Membrane</location>
        <topology evidence="1">Multi-pass membrane protein</topology>
    </subcellularLocation>
</comment>
<evidence type="ECO:0000313" key="8">
    <source>
        <dbReference type="Proteomes" id="UP001595615"/>
    </source>
</evidence>
<dbReference type="PROSITE" id="PS00217">
    <property type="entry name" value="SUGAR_TRANSPORT_2"/>
    <property type="match status" value="1"/>
</dbReference>
<accession>A0ABV7XA18</accession>
<evidence type="ECO:0000256" key="5">
    <source>
        <dbReference type="SAM" id="Phobius"/>
    </source>
</evidence>
<dbReference type="PROSITE" id="PS00216">
    <property type="entry name" value="SUGAR_TRANSPORT_1"/>
    <property type="match status" value="1"/>
</dbReference>
<dbReference type="Gene3D" id="1.20.1250.20">
    <property type="entry name" value="MFS general substrate transporter like domains"/>
    <property type="match status" value="1"/>
</dbReference>
<keyword evidence="8" id="KW-1185">Reference proteome</keyword>
<feature type="transmembrane region" description="Helical" evidence="5">
    <location>
        <begin position="387"/>
        <end position="410"/>
    </location>
</feature>
<dbReference type="EMBL" id="JBHRXV010000009">
    <property type="protein sequence ID" value="MFC3712975.1"/>
    <property type="molecule type" value="Genomic_DNA"/>
</dbReference>
<dbReference type="InterPro" id="IPR020846">
    <property type="entry name" value="MFS_dom"/>
</dbReference>
<feature type="transmembrane region" description="Helical" evidence="5">
    <location>
        <begin position="65"/>
        <end position="83"/>
    </location>
</feature>
<gene>
    <name evidence="7" type="ORF">ACFOMD_10355</name>
</gene>
<keyword evidence="4 5" id="KW-0472">Membrane</keyword>
<keyword evidence="2 5" id="KW-0812">Transmembrane</keyword>
<dbReference type="PANTHER" id="PTHR23508">
    <property type="entry name" value="CARBOXYLIC ACID TRANSPORTER PROTEIN HOMOLOG"/>
    <property type="match status" value="1"/>
</dbReference>
<feature type="transmembrane region" description="Helical" evidence="5">
    <location>
        <begin position="298"/>
        <end position="316"/>
    </location>
</feature>
<name>A0ABV7XA18_9SPHN</name>
<evidence type="ECO:0000256" key="2">
    <source>
        <dbReference type="ARBA" id="ARBA00022692"/>
    </source>
</evidence>
<evidence type="ECO:0000313" key="7">
    <source>
        <dbReference type="EMBL" id="MFC3712975.1"/>
    </source>
</evidence>
<evidence type="ECO:0000256" key="1">
    <source>
        <dbReference type="ARBA" id="ARBA00004141"/>
    </source>
</evidence>
<dbReference type="CDD" id="cd17365">
    <property type="entry name" value="MFS_PcaK_like"/>
    <property type="match status" value="1"/>
</dbReference>
<comment type="caution">
    <text evidence="7">The sequence shown here is derived from an EMBL/GenBank/DDBJ whole genome shotgun (WGS) entry which is preliminary data.</text>
</comment>
<keyword evidence="3 5" id="KW-1133">Transmembrane helix</keyword>
<dbReference type="InterPro" id="IPR036259">
    <property type="entry name" value="MFS_trans_sf"/>
</dbReference>
<dbReference type="Proteomes" id="UP001595615">
    <property type="component" value="Unassembled WGS sequence"/>
</dbReference>
<protein>
    <submittedName>
        <fullName evidence="7">MFS transporter</fullName>
    </submittedName>
</protein>
<dbReference type="PANTHER" id="PTHR23508:SF10">
    <property type="entry name" value="CARBOXYLIC ACID TRANSPORTER PROTEIN HOMOLOG"/>
    <property type="match status" value="1"/>
</dbReference>
<feature type="domain" description="Major facilitator superfamily (MFS) profile" evidence="6">
    <location>
        <begin position="29"/>
        <end position="442"/>
    </location>
</feature>
<feature type="transmembrane region" description="Helical" evidence="5">
    <location>
        <begin position="416"/>
        <end position="437"/>
    </location>
</feature>
<feature type="transmembrane region" description="Helical" evidence="5">
    <location>
        <begin position="95"/>
        <end position="113"/>
    </location>
</feature>
<organism evidence="7 8">
    <name type="scientific">Sphingoaurantiacus capsulatus</name>
    <dbReference type="NCBI Taxonomy" id="1771310"/>
    <lineage>
        <taxon>Bacteria</taxon>
        <taxon>Pseudomonadati</taxon>
        <taxon>Pseudomonadota</taxon>
        <taxon>Alphaproteobacteria</taxon>
        <taxon>Sphingomonadales</taxon>
        <taxon>Sphingosinicellaceae</taxon>
        <taxon>Sphingoaurantiacus</taxon>
    </lineage>
</organism>
<evidence type="ECO:0000259" key="6">
    <source>
        <dbReference type="PROSITE" id="PS50850"/>
    </source>
</evidence>